<dbReference type="Pfam" id="PF13400">
    <property type="entry name" value="Tad"/>
    <property type="match status" value="1"/>
</dbReference>
<keyword evidence="5" id="KW-1185">Reference proteome</keyword>
<keyword evidence="2" id="KW-1133">Transmembrane helix</keyword>
<dbReference type="Proteomes" id="UP000220034">
    <property type="component" value="Unassembled WGS sequence"/>
</dbReference>
<dbReference type="OrthoDB" id="10007728at2"/>
<keyword evidence="2" id="KW-0812">Transmembrane</keyword>
<dbReference type="EMBL" id="OCTN01000003">
    <property type="protein sequence ID" value="SOH94211.1"/>
    <property type="molecule type" value="Genomic_DNA"/>
</dbReference>
<dbReference type="RefSeq" id="WP_097929761.1">
    <property type="nucleotide sequence ID" value="NZ_OCTN01000003.1"/>
</dbReference>
<evidence type="ECO:0000256" key="2">
    <source>
        <dbReference type="SAM" id="Phobius"/>
    </source>
</evidence>
<feature type="domain" description="Putative Flp pilus-assembly TadG-like N-terminal" evidence="3">
    <location>
        <begin position="28"/>
        <end position="68"/>
    </location>
</feature>
<feature type="compositionally biased region" description="Acidic residues" evidence="1">
    <location>
        <begin position="517"/>
        <end position="529"/>
    </location>
</feature>
<feature type="transmembrane region" description="Helical" evidence="2">
    <location>
        <begin position="21"/>
        <end position="43"/>
    </location>
</feature>
<gene>
    <name evidence="4" type="ORF">SAMN06273572_103241</name>
</gene>
<organism evidence="4 5">
    <name type="scientific">Pontivivens marinum</name>
    <dbReference type="NCBI Taxonomy" id="1690039"/>
    <lineage>
        <taxon>Bacteria</taxon>
        <taxon>Pseudomonadati</taxon>
        <taxon>Pseudomonadota</taxon>
        <taxon>Alphaproteobacteria</taxon>
        <taxon>Rhodobacterales</taxon>
        <taxon>Paracoccaceae</taxon>
        <taxon>Pontivivens</taxon>
    </lineage>
</organism>
<protein>
    <submittedName>
        <fullName evidence="4">Flp pilus assembly protein TadG</fullName>
    </submittedName>
</protein>
<sequence>MIVNTVARMRPFFSRFRRDDDAVVAIQVVIFSVMLLTSAGLVIDFGRAYSAHSQMQSFVDKAALAAAGELDGGADALERATAAAVAIAQSSTFTEEDSEFAIATPLTFLVGNPADDTGTFSADAMSTLTTDTAAYATHVYVEAEARSIRLALLSVGLNNDTTNADGTEKTTSINLSAYAVARMQISYCGELSTMVMCNPFENDSASRSFAEIMEGNEGTRMFLTTDLQPGLDVPRALSTNDGAIRVGLFKNPRHEIGADIAGVCDDVGLTAFQAAAYDGNPNISTSTDPWSYPSNDEDLERLRDTCLLATIDSQMQCIGGEVLIKPAEPDTITTALNTLFDIWDAPMDRVLTQAVTTDRAFAPDYVANHGHLTRAEYIEYIENGHIAEADEDMARLAAQVAALEARGPYFASYAARAQESYDNAAANRAEWVAVLAAYPDNITNTAARRNHMKGDGYGGAWGPMIYADCMQSDPENCSPYPYMALPFTESSSENTATGWRMGPITEAVYVASEAEIAEAEGEAEGEAETTEAPAPDTDIVSLGPLGSDSSITGWRISNYTDHDLTGRLGFETDNKSVIFELPANSEREYQVQVNDTAVITWTSEVELDLYLITDEVDNTVAYAGVGTPWYDILQGRVPSFVEYFSTYHSPYMSAYGFDLDNPSTSFEWDIVGSHTLYDGYTMIERHTSELLDYAASNGPGDDGEDIRSLPEHFQFTSNTPSAEQPLERRRQHVALVNCQALTTPTSYSGTSDAYSGAYVAELEAVVDLFFTGPVDVQTCADTVGTDPSDQMDCWNSDIELAYIPVEYLGAADPADPSVQEYINYAVLVH</sequence>
<evidence type="ECO:0000256" key="1">
    <source>
        <dbReference type="SAM" id="MobiDB-lite"/>
    </source>
</evidence>
<dbReference type="InterPro" id="IPR028087">
    <property type="entry name" value="Tad_N"/>
</dbReference>
<evidence type="ECO:0000313" key="4">
    <source>
        <dbReference type="EMBL" id="SOH94211.1"/>
    </source>
</evidence>
<evidence type="ECO:0000313" key="5">
    <source>
        <dbReference type="Proteomes" id="UP000220034"/>
    </source>
</evidence>
<feature type="region of interest" description="Disordered" evidence="1">
    <location>
        <begin position="517"/>
        <end position="542"/>
    </location>
</feature>
<name>A0A2C9CRN5_9RHOB</name>
<reference evidence="5" key="1">
    <citation type="submission" date="2017-09" db="EMBL/GenBank/DDBJ databases">
        <authorList>
            <person name="Varghese N."/>
            <person name="Submissions S."/>
        </authorList>
    </citation>
    <scope>NUCLEOTIDE SEQUENCE [LARGE SCALE GENOMIC DNA]</scope>
    <source>
        <strain evidence="5">C7</strain>
    </source>
</reference>
<accession>A0A2C9CRN5</accession>
<evidence type="ECO:0000259" key="3">
    <source>
        <dbReference type="Pfam" id="PF13400"/>
    </source>
</evidence>
<dbReference type="AlphaFoldDB" id="A0A2C9CRN5"/>
<proteinExistence type="predicted"/>
<keyword evidence="2" id="KW-0472">Membrane</keyword>